<organism evidence="6 7">
    <name type="scientific">Fulvimarina endophytica</name>
    <dbReference type="NCBI Taxonomy" id="2293836"/>
    <lineage>
        <taxon>Bacteria</taxon>
        <taxon>Pseudomonadati</taxon>
        <taxon>Pseudomonadota</taxon>
        <taxon>Alphaproteobacteria</taxon>
        <taxon>Hyphomicrobiales</taxon>
        <taxon>Aurantimonadaceae</taxon>
        <taxon>Fulvimarina</taxon>
    </lineage>
</organism>
<dbReference type="EC" id="2.7.7.65" evidence="1"/>
<dbReference type="EMBL" id="QURL01000003">
    <property type="protein sequence ID" value="RFC64137.1"/>
    <property type="molecule type" value="Genomic_DNA"/>
</dbReference>
<dbReference type="InterPro" id="IPR029787">
    <property type="entry name" value="Nucleotide_cyclase"/>
</dbReference>
<dbReference type="Pfam" id="PF00990">
    <property type="entry name" value="GGDEF"/>
    <property type="match status" value="1"/>
</dbReference>
<dbReference type="InterPro" id="IPR000160">
    <property type="entry name" value="GGDEF_dom"/>
</dbReference>
<dbReference type="Proteomes" id="UP000264310">
    <property type="component" value="Unassembled WGS sequence"/>
</dbReference>
<dbReference type="GO" id="GO:0043709">
    <property type="term" value="P:cell adhesion involved in single-species biofilm formation"/>
    <property type="evidence" value="ECO:0007669"/>
    <property type="project" value="TreeGrafter"/>
</dbReference>
<keyword evidence="4" id="KW-1133">Transmembrane helix</keyword>
<feature type="domain" description="GGDEF" evidence="5">
    <location>
        <begin position="218"/>
        <end position="350"/>
    </location>
</feature>
<dbReference type="GO" id="GO:0052621">
    <property type="term" value="F:diguanylate cyclase activity"/>
    <property type="evidence" value="ECO:0007669"/>
    <property type="project" value="UniProtKB-EC"/>
</dbReference>
<keyword evidence="7" id="KW-1185">Reference proteome</keyword>
<dbReference type="NCBIfam" id="TIGR00254">
    <property type="entry name" value="GGDEF"/>
    <property type="match status" value="1"/>
</dbReference>
<dbReference type="GO" id="GO:1902201">
    <property type="term" value="P:negative regulation of bacterial-type flagellum-dependent cell motility"/>
    <property type="evidence" value="ECO:0007669"/>
    <property type="project" value="TreeGrafter"/>
</dbReference>
<evidence type="ECO:0000313" key="6">
    <source>
        <dbReference type="EMBL" id="RFC64137.1"/>
    </source>
</evidence>
<dbReference type="SMART" id="SM00267">
    <property type="entry name" value="GGDEF"/>
    <property type="match status" value="1"/>
</dbReference>
<dbReference type="PANTHER" id="PTHR45138:SF9">
    <property type="entry name" value="DIGUANYLATE CYCLASE DGCM-RELATED"/>
    <property type="match status" value="1"/>
</dbReference>
<keyword evidence="4" id="KW-0812">Transmembrane</keyword>
<feature type="transmembrane region" description="Helical" evidence="4">
    <location>
        <begin position="96"/>
        <end position="114"/>
    </location>
</feature>
<feature type="region of interest" description="Disordered" evidence="3">
    <location>
        <begin position="350"/>
        <end position="373"/>
    </location>
</feature>
<dbReference type="InterPro" id="IPR043128">
    <property type="entry name" value="Rev_trsase/Diguanyl_cyclase"/>
</dbReference>
<dbReference type="PANTHER" id="PTHR45138">
    <property type="entry name" value="REGULATORY COMPONENTS OF SENSORY TRANSDUCTION SYSTEM"/>
    <property type="match status" value="1"/>
</dbReference>
<dbReference type="OrthoDB" id="9812260at2"/>
<evidence type="ECO:0000256" key="3">
    <source>
        <dbReference type="SAM" id="MobiDB-lite"/>
    </source>
</evidence>
<dbReference type="Gene3D" id="3.30.70.270">
    <property type="match status" value="1"/>
</dbReference>
<keyword evidence="4" id="KW-0472">Membrane</keyword>
<evidence type="ECO:0000256" key="4">
    <source>
        <dbReference type="SAM" id="Phobius"/>
    </source>
</evidence>
<feature type="compositionally biased region" description="Basic and acidic residues" evidence="3">
    <location>
        <begin position="362"/>
        <end position="373"/>
    </location>
</feature>
<dbReference type="SUPFAM" id="SSF55073">
    <property type="entry name" value="Nucleotide cyclase"/>
    <property type="match status" value="1"/>
</dbReference>
<dbReference type="RefSeq" id="WP_116682555.1">
    <property type="nucleotide sequence ID" value="NZ_QURL01000003.1"/>
</dbReference>
<sequence>MLTNTNLQSAPLLMGSLTVLFTAGMTTAMTGSTWPIAWVLVDLAITGYRLRGIGRINAGRVAPDDLEFEHAIVLLGGLLWILVYGIGTALTLSSGLMPLAMLAAFNVAGTVSIVSTRNAATPRFGVLCMLLCYLPFGLAAAGMPQPGMGLLAVFSLALVIGLCAVTLQNNALLMRKFEAERKLIDIAHSDPLTGLANRKRLDRLLAQGPGQADDPDPYDTTLLCLDLDRFKAVNDEHGHAAGDHVLKIVAERISGEVRKGDETFRIGGDEFVCLLHKTDSRAAAAIADRIIRANARPIAIGAATSVLVGVSIGGATAGPGHDLATLLKDADGALYVAKRAGRNRYHQAAVSRAGSEAGGEEAEGRGEHAVQGA</sequence>
<evidence type="ECO:0000259" key="5">
    <source>
        <dbReference type="PROSITE" id="PS50887"/>
    </source>
</evidence>
<dbReference type="PROSITE" id="PS50887">
    <property type="entry name" value="GGDEF"/>
    <property type="match status" value="1"/>
</dbReference>
<feature type="transmembrane region" description="Helical" evidence="4">
    <location>
        <begin position="71"/>
        <end position="90"/>
    </location>
</feature>
<proteinExistence type="predicted"/>
<accession>A0A371X4K3</accession>
<evidence type="ECO:0000256" key="1">
    <source>
        <dbReference type="ARBA" id="ARBA00012528"/>
    </source>
</evidence>
<gene>
    <name evidence="6" type="ORF">DYI37_07185</name>
</gene>
<comment type="caution">
    <text evidence="6">The sequence shown here is derived from an EMBL/GenBank/DDBJ whole genome shotgun (WGS) entry which is preliminary data.</text>
</comment>
<dbReference type="GO" id="GO:0005886">
    <property type="term" value="C:plasma membrane"/>
    <property type="evidence" value="ECO:0007669"/>
    <property type="project" value="TreeGrafter"/>
</dbReference>
<evidence type="ECO:0000256" key="2">
    <source>
        <dbReference type="ARBA" id="ARBA00034247"/>
    </source>
</evidence>
<dbReference type="InterPro" id="IPR050469">
    <property type="entry name" value="Diguanylate_Cyclase"/>
</dbReference>
<feature type="transmembrane region" description="Helical" evidence="4">
    <location>
        <begin position="126"/>
        <end position="143"/>
    </location>
</feature>
<dbReference type="CDD" id="cd01949">
    <property type="entry name" value="GGDEF"/>
    <property type="match status" value="1"/>
</dbReference>
<name>A0A371X4K3_9HYPH</name>
<reference evidence="6 7" key="1">
    <citation type="submission" date="2018-08" db="EMBL/GenBank/DDBJ databases">
        <title>Fulvimarina sp. 85, whole genome shotgun sequence.</title>
        <authorList>
            <person name="Tuo L."/>
        </authorList>
    </citation>
    <scope>NUCLEOTIDE SEQUENCE [LARGE SCALE GENOMIC DNA]</scope>
    <source>
        <strain evidence="6 7">85</strain>
    </source>
</reference>
<evidence type="ECO:0000313" key="7">
    <source>
        <dbReference type="Proteomes" id="UP000264310"/>
    </source>
</evidence>
<dbReference type="AlphaFoldDB" id="A0A371X4K3"/>
<protein>
    <recommendedName>
        <fullName evidence="1">diguanylate cyclase</fullName>
        <ecNumber evidence="1">2.7.7.65</ecNumber>
    </recommendedName>
</protein>
<feature type="transmembrane region" description="Helical" evidence="4">
    <location>
        <begin position="149"/>
        <end position="167"/>
    </location>
</feature>
<comment type="catalytic activity">
    <reaction evidence="2">
        <text>2 GTP = 3',3'-c-di-GMP + 2 diphosphate</text>
        <dbReference type="Rhea" id="RHEA:24898"/>
        <dbReference type="ChEBI" id="CHEBI:33019"/>
        <dbReference type="ChEBI" id="CHEBI:37565"/>
        <dbReference type="ChEBI" id="CHEBI:58805"/>
        <dbReference type="EC" id="2.7.7.65"/>
    </reaction>
</comment>